<dbReference type="InterPro" id="IPR039425">
    <property type="entry name" value="RNA_pol_sigma-70-like"/>
</dbReference>
<dbReference type="EMBL" id="BRLB01000003">
    <property type="protein sequence ID" value="GKX29220.1"/>
    <property type="molecule type" value="Genomic_DNA"/>
</dbReference>
<dbReference type="InterPro" id="IPR014284">
    <property type="entry name" value="RNA_pol_sigma-70_dom"/>
</dbReference>
<accession>A0A9W6DE81</accession>
<protein>
    <submittedName>
        <fullName evidence="7">RNA polymerase sigma factor</fullName>
    </submittedName>
</protein>
<dbReference type="InterPro" id="IPR013324">
    <property type="entry name" value="RNA_pol_sigma_r3/r4-like"/>
</dbReference>
<feature type="domain" description="RNA polymerase sigma factor 70 region 4 type 2" evidence="6">
    <location>
        <begin position="127"/>
        <end position="178"/>
    </location>
</feature>
<keyword evidence="8" id="KW-1185">Reference proteome</keyword>
<dbReference type="Proteomes" id="UP001144256">
    <property type="component" value="Unassembled WGS sequence"/>
</dbReference>
<evidence type="ECO:0000256" key="4">
    <source>
        <dbReference type="ARBA" id="ARBA00023163"/>
    </source>
</evidence>
<dbReference type="GO" id="GO:0016987">
    <property type="term" value="F:sigma factor activity"/>
    <property type="evidence" value="ECO:0007669"/>
    <property type="project" value="UniProtKB-KW"/>
</dbReference>
<dbReference type="InterPro" id="IPR013325">
    <property type="entry name" value="RNA_pol_sigma_r2"/>
</dbReference>
<dbReference type="Pfam" id="PF04542">
    <property type="entry name" value="Sigma70_r2"/>
    <property type="match status" value="1"/>
</dbReference>
<dbReference type="InterPro" id="IPR036388">
    <property type="entry name" value="WH-like_DNA-bd_sf"/>
</dbReference>
<evidence type="ECO:0000313" key="7">
    <source>
        <dbReference type="EMBL" id="GKX29220.1"/>
    </source>
</evidence>
<proteinExistence type="inferred from homology"/>
<comment type="caution">
    <text evidence="7">The sequence shown here is derived from an EMBL/GenBank/DDBJ whole genome shotgun (WGS) entry which is preliminary data.</text>
</comment>
<dbReference type="InterPro" id="IPR007627">
    <property type="entry name" value="RNA_pol_sigma70_r2"/>
</dbReference>
<feature type="domain" description="RNA polymerase sigma-70 region 2" evidence="5">
    <location>
        <begin position="21"/>
        <end position="88"/>
    </location>
</feature>
<sequence>MDEKIIIERCRNGCNEYFEILIKKYENMLYKYCFYLTGSKEEGNDLFQETWLKAFTKIKTYSDDYSFKNWLLSIASNTYKDWYRKQKRWSKKIKSYFKSDRMDKEMESIPSNQNLPEEEYITKDISNELKELVIKLKTHYKEVIILYYFEEKSIKEISFILSIPEGTVKSRLSQAKKILKQRMEVKQ</sequence>
<keyword evidence="3" id="KW-0731">Sigma factor</keyword>
<dbReference type="SUPFAM" id="SSF88659">
    <property type="entry name" value="Sigma3 and sigma4 domains of RNA polymerase sigma factors"/>
    <property type="match status" value="1"/>
</dbReference>
<dbReference type="AlphaFoldDB" id="A0A9W6DE81"/>
<name>A0A9W6DE81_9FIRM</name>
<keyword evidence="2" id="KW-0805">Transcription regulation</keyword>
<dbReference type="PANTHER" id="PTHR43133">
    <property type="entry name" value="RNA POLYMERASE ECF-TYPE SIGMA FACTO"/>
    <property type="match status" value="1"/>
</dbReference>
<dbReference type="SUPFAM" id="SSF88946">
    <property type="entry name" value="Sigma2 domain of RNA polymerase sigma factors"/>
    <property type="match status" value="1"/>
</dbReference>
<comment type="similarity">
    <text evidence="1">Belongs to the sigma-70 factor family. ECF subfamily.</text>
</comment>
<dbReference type="RefSeq" id="WP_281814562.1">
    <property type="nucleotide sequence ID" value="NZ_BRLB01000003.1"/>
</dbReference>
<dbReference type="Gene3D" id="1.10.10.10">
    <property type="entry name" value="Winged helix-like DNA-binding domain superfamily/Winged helix DNA-binding domain"/>
    <property type="match status" value="1"/>
</dbReference>
<dbReference type="PANTHER" id="PTHR43133:SF60">
    <property type="entry name" value="RNA POLYMERASE SIGMA FACTOR SIGV"/>
    <property type="match status" value="1"/>
</dbReference>
<evidence type="ECO:0000259" key="6">
    <source>
        <dbReference type="Pfam" id="PF08281"/>
    </source>
</evidence>
<dbReference type="InterPro" id="IPR013249">
    <property type="entry name" value="RNA_pol_sigma70_r4_t2"/>
</dbReference>
<dbReference type="GO" id="GO:0006352">
    <property type="term" value="P:DNA-templated transcription initiation"/>
    <property type="evidence" value="ECO:0007669"/>
    <property type="project" value="InterPro"/>
</dbReference>
<evidence type="ECO:0000256" key="2">
    <source>
        <dbReference type="ARBA" id="ARBA00023015"/>
    </source>
</evidence>
<evidence type="ECO:0000259" key="5">
    <source>
        <dbReference type="Pfam" id="PF04542"/>
    </source>
</evidence>
<dbReference type="GO" id="GO:0003677">
    <property type="term" value="F:DNA binding"/>
    <property type="evidence" value="ECO:0007669"/>
    <property type="project" value="InterPro"/>
</dbReference>
<reference evidence="7" key="1">
    <citation type="submission" date="2022-06" db="EMBL/GenBank/DDBJ databases">
        <title>Vallitalea longa sp. nov., an anaerobic bacterium isolated from marine sediment.</title>
        <authorList>
            <person name="Hirano S."/>
            <person name="Terahara T."/>
            <person name="Mori K."/>
            <person name="Hamada M."/>
            <person name="Matsumoto R."/>
            <person name="Kobayashi T."/>
        </authorList>
    </citation>
    <scope>NUCLEOTIDE SEQUENCE</scope>
    <source>
        <strain evidence="7">SH18-1</strain>
    </source>
</reference>
<dbReference type="NCBIfam" id="TIGR02937">
    <property type="entry name" value="sigma70-ECF"/>
    <property type="match status" value="1"/>
</dbReference>
<organism evidence="7 8">
    <name type="scientific">Vallitalea longa</name>
    <dbReference type="NCBI Taxonomy" id="2936439"/>
    <lineage>
        <taxon>Bacteria</taxon>
        <taxon>Bacillati</taxon>
        <taxon>Bacillota</taxon>
        <taxon>Clostridia</taxon>
        <taxon>Lachnospirales</taxon>
        <taxon>Vallitaleaceae</taxon>
        <taxon>Vallitalea</taxon>
    </lineage>
</organism>
<keyword evidence="4" id="KW-0804">Transcription</keyword>
<evidence type="ECO:0000256" key="1">
    <source>
        <dbReference type="ARBA" id="ARBA00010641"/>
    </source>
</evidence>
<dbReference type="Pfam" id="PF08281">
    <property type="entry name" value="Sigma70_r4_2"/>
    <property type="match status" value="1"/>
</dbReference>
<dbReference type="CDD" id="cd06171">
    <property type="entry name" value="Sigma70_r4"/>
    <property type="match status" value="1"/>
</dbReference>
<evidence type="ECO:0000313" key="8">
    <source>
        <dbReference type="Proteomes" id="UP001144256"/>
    </source>
</evidence>
<dbReference type="Gene3D" id="1.10.1740.10">
    <property type="match status" value="1"/>
</dbReference>
<gene>
    <name evidence="7" type="ORF">SH1V18_17000</name>
</gene>
<evidence type="ECO:0000256" key="3">
    <source>
        <dbReference type="ARBA" id="ARBA00023082"/>
    </source>
</evidence>